<feature type="transmembrane region" description="Helical" evidence="1">
    <location>
        <begin position="66"/>
        <end position="84"/>
    </location>
</feature>
<keyword evidence="3" id="KW-1185">Reference proteome</keyword>
<dbReference type="InterPro" id="IPR029455">
    <property type="entry name" value="GHL15"/>
</dbReference>
<dbReference type="PaxDb" id="35128-Thaps7216"/>
<dbReference type="EMBL" id="CP001160">
    <property type="protein sequence ID" value="ACI65020.1"/>
    <property type="molecule type" value="Genomic_DNA"/>
</dbReference>
<keyword evidence="1" id="KW-0472">Membrane</keyword>
<evidence type="ECO:0008006" key="4">
    <source>
        <dbReference type="Google" id="ProtNLM"/>
    </source>
</evidence>
<keyword evidence="1" id="KW-1133">Transmembrane helix</keyword>
<dbReference type="HOGENOM" id="CLU_602037_0_0_1"/>
<dbReference type="eggNOG" id="ENOG502TAWD">
    <property type="taxonomic scope" value="Eukaryota"/>
</dbReference>
<evidence type="ECO:0000256" key="1">
    <source>
        <dbReference type="SAM" id="Phobius"/>
    </source>
</evidence>
<reference evidence="2 3" key="2">
    <citation type="journal article" date="2008" name="Nature">
        <title>The Phaeodactylum genome reveals the evolutionary history of diatom genomes.</title>
        <authorList>
            <person name="Bowler C."/>
            <person name="Allen A.E."/>
            <person name="Badger J.H."/>
            <person name="Grimwood J."/>
            <person name="Jabbari K."/>
            <person name="Kuo A."/>
            <person name="Maheswari U."/>
            <person name="Martens C."/>
            <person name="Maumus F."/>
            <person name="Otillar R.P."/>
            <person name="Rayko E."/>
            <person name="Salamov A."/>
            <person name="Vandepoele K."/>
            <person name="Beszteri B."/>
            <person name="Gruber A."/>
            <person name="Heijde M."/>
            <person name="Katinka M."/>
            <person name="Mock T."/>
            <person name="Valentin K."/>
            <person name="Verret F."/>
            <person name="Berges J.A."/>
            <person name="Brownlee C."/>
            <person name="Cadoret J.P."/>
            <person name="Chiovitti A."/>
            <person name="Choi C.J."/>
            <person name="Coesel S."/>
            <person name="De Martino A."/>
            <person name="Detter J.C."/>
            <person name="Durkin C."/>
            <person name="Falciatore A."/>
            <person name="Fournet J."/>
            <person name="Haruta M."/>
            <person name="Huysman M.J."/>
            <person name="Jenkins B.D."/>
            <person name="Jiroutova K."/>
            <person name="Jorgensen R.E."/>
            <person name="Joubert Y."/>
            <person name="Kaplan A."/>
            <person name="Kroger N."/>
            <person name="Kroth P.G."/>
            <person name="La Roche J."/>
            <person name="Lindquist E."/>
            <person name="Lommer M."/>
            <person name="Martin-Jezequel V."/>
            <person name="Lopez P.J."/>
            <person name="Lucas S."/>
            <person name="Mangogna M."/>
            <person name="McGinnis K."/>
            <person name="Medlin L.K."/>
            <person name="Montsant A."/>
            <person name="Oudot-Le Secq M.P."/>
            <person name="Napoli C."/>
            <person name="Obornik M."/>
            <person name="Parker M.S."/>
            <person name="Petit J.L."/>
            <person name="Porcel B.M."/>
            <person name="Poulsen N."/>
            <person name="Robison M."/>
            <person name="Rychlewski L."/>
            <person name="Rynearson T.A."/>
            <person name="Schmutz J."/>
            <person name="Shapiro H."/>
            <person name="Siaut M."/>
            <person name="Stanley M."/>
            <person name="Sussman M.R."/>
            <person name="Taylor A.R."/>
            <person name="Vardi A."/>
            <person name="von Dassow P."/>
            <person name="Vyverman W."/>
            <person name="Willis A."/>
            <person name="Wyrwicz L.S."/>
            <person name="Rokhsar D.S."/>
            <person name="Weissenbach J."/>
            <person name="Armbrust E.V."/>
            <person name="Green B.R."/>
            <person name="Van de Peer Y."/>
            <person name="Grigoriev I.V."/>
        </authorList>
    </citation>
    <scope>NUCLEOTIDE SEQUENCE [LARGE SCALE GENOMIC DNA]</scope>
    <source>
        <strain evidence="2 3">CCMP1335</strain>
    </source>
</reference>
<dbReference type="AlphaFoldDB" id="B5YNN8"/>
<organism evidence="2 3">
    <name type="scientific">Thalassiosira pseudonana</name>
    <name type="common">Marine diatom</name>
    <name type="synonym">Cyclotella nana</name>
    <dbReference type="NCBI Taxonomy" id="35128"/>
    <lineage>
        <taxon>Eukaryota</taxon>
        <taxon>Sar</taxon>
        <taxon>Stramenopiles</taxon>
        <taxon>Ochrophyta</taxon>
        <taxon>Bacillariophyta</taxon>
        <taxon>Coscinodiscophyceae</taxon>
        <taxon>Thalassiosirophycidae</taxon>
        <taxon>Thalassiosirales</taxon>
        <taxon>Thalassiosiraceae</taxon>
        <taxon>Thalassiosira</taxon>
    </lineage>
</organism>
<dbReference type="RefSeq" id="XP_002296303.1">
    <property type="nucleotide sequence ID" value="XM_002296267.1"/>
</dbReference>
<gene>
    <name evidence="2" type="ORF">THAPS_7216</name>
</gene>
<protein>
    <recommendedName>
        <fullName evidence="4">Glycoside-hydrolase family GH114 TIM-barrel domain-containing protein</fullName>
    </recommendedName>
</protein>
<dbReference type="Proteomes" id="UP000001449">
    <property type="component" value="Chromosome 7"/>
</dbReference>
<dbReference type="Pfam" id="PF14885">
    <property type="entry name" value="GHL15"/>
    <property type="match status" value="1"/>
</dbReference>
<reference evidence="2 3" key="1">
    <citation type="journal article" date="2004" name="Science">
        <title>The genome of the diatom Thalassiosira pseudonana: ecology, evolution, and metabolism.</title>
        <authorList>
            <person name="Armbrust E.V."/>
            <person name="Berges J.A."/>
            <person name="Bowler C."/>
            <person name="Green B.R."/>
            <person name="Martinez D."/>
            <person name="Putnam N.H."/>
            <person name="Zhou S."/>
            <person name="Allen A.E."/>
            <person name="Apt K.E."/>
            <person name="Bechner M."/>
            <person name="Brzezinski M.A."/>
            <person name="Chaal B.K."/>
            <person name="Chiovitti A."/>
            <person name="Davis A.K."/>
            <person name="Demarest M.S."/>
            <person name="Detter J.C."/>
            <person name="Glavina T."/>
            <person name="Goodstein D."/>
            <person name="Hadi M.Z."/>
            <person name="Hellsten U."/>
            <person name="Hildebrand M."/>
            <person name="Jenkins B.D."/>
            <person name="Jurka J."/>
            <person name="Kapitonov V.V."/>
            <person name="Kroger N."/>
            <person name="Lau W.W."/>
            <person name="Lane T.W."/>
            <person name="Larimer F.W."/>
            <person name="Lippmeier J.C."/>
            <person name="Lucas S."/>
            <person name="Medina M."/>
            <person name="Montsant A."/>
            <person name="Obornik M."/>
            <person name="Parker M.S."/>
            <person name="Palenik B."/>
            <person name="Pazour G.J."/>
            <person name="Richardson P.M."/>
            <person name="Rynearson T.A."/>
            <person name="Saito M.A."/>
            <person name="Schwartz D.C."/>
            <person name="Thamatrakoln K."/>
            <person name="Valentin K."/>
            <person name="Vardi A."/>
            <person name="Wilkerson F.P."/>
            <person name="Rokhsar D.S."/>
        </authorList>
    </citation>
    <scope>NUCLEOTIDE SEQUENCE [LARGE SCALE GENOMIC DNA]</scope>
    <source>
        <strain evidence="2 3">CCMP1335</strain>
    </source>
</reference>
<evidence type="ECO:0000313" key="3">
    <source>
        <dbReference type="Proteomes" id="UP000001449"/>
    </source>
</evidence>
<dbReference type="InParanoid" id="B5YNN8"/>
<keyword evidence="1" id="KW-0812">Transmembrane</keyword>
<dbReference type="KEGG" id="tps:THAPS_7216"/>
<dbReference type="SUPFAM" id="SSF51445">
    <property type="entry name" value="(Trans)glycosidases"/>
    <property type="match status" value="1"/>
</dbReference>
<accession>B5YNN8</accession>
<sequence>MESRSNPLALIICHNMSKMDANDEDEMKIFDDGEEDPLGKDTSILPEWSWGRVRPWVPIRRGENTVLMLTCILLTCILLVLYSLTLNHQRSPITADAFDDEQIRQVAGHDVVMLEKANGFKTFGSTEEGTLIAAKRIKAINSSCRVLFYLNSMIHYPYYASNETFNEERWAMRNPKTDDHFKWFGRFLSYDHRNLEFREWWIKRALDMLQHDEIDGVFIDAIIKTHTIESRVDGAEGHAAAYIETANELRARLPVGKLLIGNALRATSKGGVGGDGNLKHLRYLDGSYLENWDKSDEGIVKTIKLMDTALKAGRIVMLTSTPFSGYGVDEKQYPQKQQDIVAKLKEIRRDETIGKKYEYMAQFIEFPLGLFLLSVGRHSYFSYHDKDDADPKLKAAFDCNQFEEITRKLGQPLGDCVEEGEFTFTRLFTHLKVWVNVKRKEGKLTVRPIRREDES</sequence>
<proteinExistence type="predicted"/>
<dbReference type="InterPro" id="IPR017853">
    <property type="entry name" value="GH"/>
</dbReference>
<evidence type="ECO:0000313" key="2">
    <source>
        <dbReference type="EMBL" id="ACI65020.1"/>
    </source>
</evidence>
<name>B5YNN8_THAPS</name>
<dbReference type="GeneID" id="7450720"/>